<feature type="domain" description="NAD-dependent epimerase/dehydratase" evidence="5">
    <location>
        <begin position="2"/>
        <end position="239"/>
    </location>
</feature>
<feature type="binding site" evidence="4">
    <location>
        <position position="211"/>
    </location>
    <ligand>
        <name>substrate</name>
    </ligand>
</feature>
<feature type="binding site" evidence="4">
    <location>
        <begin position="75"/>
        <end position="79"/>
    </location>
    <ligand>
        <name>NADP(+)</name>
        <dbReference type="ChEBI" id="CHEBI:58349"/>
    </ligand>
</feature>
<feature type="binding site" evidence="4">
    <location>
        <position position="275"/>
    </location>
    <ligand>
        <name>substrate</name>
    </ligand>
</feature>
<dbReference type="EC" id="5.1.3.20" evidence="4"/>
<dbReference type="EMBL" id="CP020472">
    <property type="protein sequence ID" value="ARD20829.1"/>
    <property type="molecule type" value="Genomic_DNA"/>
</dbReference>
<feature type="binding site" evidence="4">
    <location>
        <position position="143"/>
    </location>
    <ligand>
        <name>NADP(+)</name>
        <dbReference type="ChEBI" id="CHEBI:58349"/>
    </ligand>
</feature>
<feature type="active site" description="Proton acceptor" evidence="4">
    <location>
        <position position="139"/>
    </location>
</feature>
<feature type="binding site" evidence="4">
    <location>
        <position position="38"/>
    </location>
    <ligand>
        <name>NADP(+)</name>
        <dbReference type="ChEBI" id="CHEBI:58349"/>
    </ligand>
</feature>
<gene>
    <name evidence="4" type="primary">hldD</name>
    <name evidence="6" type="ORF">SJ2017_0491</name>
</gene>
<dbReference type="SUPFAM" id="SSF51735">
    <property type="entry name" value="NAD(P)-binding Rossmann-fold domains"/>
    <property type="match status" value="1"/>
</dbReference>
<dbReference type="Proteomes" id="UP000191820">
    <property type="component" value="Chromosome"/>
</dbReference>
<dbReference type="InterPro" id="IPR011912">
    <property type="entry name" value="Heptose_epim"/>
</dbReference>
<organism evidence="6 7">
    <name type="scientific">Shewanella japonica</name>
    <dbReference type="NCBI Taxonomy" id="93973"/>
    <lineage>
        <taxon>Bacteria</taxon>
        <taxon>Pseudomonadati</taxon>
        <taxon>Pseudomonadota</taxon>
        <taxon>Gammaproteobacteria</taxon>
        <taxon>Alteromonadales</taxon>
        <taxon>Shewanellaceae</taxon>
        <taxon>Shewanella</taxon>
    </lineage>
</organism>
<feature type="binding site" evidence="4">
    <location>
        <position position="175"/>
    </location>
    <ligand>
        <name>NADP(+)</name>
        <dbReference type="ChEBI" id="CHEBI:58349"/>
    </ligand>
</feature>
<accession>A0ABN4YDN9</accession>
<keyword evidence="7" id="KW-1185">Reference proteome</keyword>
<dbReference type="Gene3D" id="3.40.50.720">
    <property type="entry name" value="NAD(P)-binding Rossmann-like Domain"/>
    <property type="match status" value="1"/>
</dbReference>
<dbReference type="Pfam" id="PF01370">
    <property type="entry name" value="Epimerase"/>
    <property type="match status" value="1"/>
</dbReference>
<feature type="binding site" evidence="4">
    <location>
        <position position="166"/>
    </location>
    <ligand>
        <name>substrate</name>
    </ligand>
</feature>
<feature type="binding site" evidence="4">
    <location>
        <position position="92"/>
    </location>
    <ligand>
        <name>NADP(+)</name>
        <dbReference type="ChEBI" id="CHEBI:58349"/>
    </ligand>
</feature>
<evidence type="ECO:0000259" key="5">
    <source>
        <dbReference type="Pfam" id="PF01370"/>
    </source>
</evidence>
<evidence type="ECO:0000256" key="4">
    <source>
        <dbReference type="HAMAP-Rule" id="MF_01601"/>
    </source>
</evidence>
<evidence type="ECO:0000313" key="6">
    <source>
        <dbReference type="EMBL" id="ARD20829.1"/>
    </source>
</evidence>
<comment type="domain">
    <text evidence="4">Contains a large N-terminal NADP-binding domain, and a smaller C-terminal substrate-binding domain.</text>
</comment>
<comment type="subunit">
    <text evidence="4">Homopentamer.</text>
</comment>
<comment type="catalytic activity">
    <reaction evidence="4">
        <text>ADP-D-glycero-beta-D-manno-heptose = ADP-L-glycero-beta-D-manno-heptose</text>
        <dbReference type="Rhea" id="RHEA:17577"/>
        <dbReference type="ChEBI" id="CHEBI:59967"/>
        <dbReference type="ChEBI" id="CHEBI:61506"/>
        <dbReference type="EC" id="5.1.3.20"/>
    </reaction>
</comment>
<comment type="cofactor">
    <cofactor evidence="4">
        <name>NADP(+)</name>
        <dbReference type="ChEBI" id="CHEBI:58349"/>
    </cofactor>
    <text evidence="4">Binds 1 NADP(+) per subunit.</text>
</comment>
<keyword evidence="2 4" id="KW-0413">Isomerase</keyword>
<feature type="binding site" evidence="4">
    <location>
        <begin position="10"/>
        <end position="11"/>
    </location>
    <ligand>
        <name>NADP(+)</name>
        <dbReference type="ChEBI" id="CHEBI:58349"/>
    </ligand>
</feature>
<feature type="binding site" evidence="4">
    <location>
        <begin position="198"/>
        <end position="201"/>
    </location>
    <ligand>
        <name>substrate</name>
    </ligand>
</feature>
<dbReference type="NCBIfam" id="NF008360">
    <property type="entry name" value="PRK11150.1"/>
    <property type="match status" value="1"/>
</dbReference>
<keyword evidence="1 4" id="KW-0521">NADP</keyword>
<dbReference type="PANTHER" id="PTHR43103">
    <property type="entry name" value="NUCLEOSIDE-DIPHOSPHATE-SUGAR EPIMERASE"/>
    <property type="match status" value="1"/>
</dbReference>
<dbReference type="InterPro" id="IPR001509">
    <property type="entry name" value="Epimerase_deHydtase"/>
</dbReference>
<dbReference type="InterPro" id="IPR036291">
    <property type="entry name" value="NAD(P)-bd_dom_sf"/>
</dbReference>
<dbReference type="PANTHER" id="PTHR43103:SF3">
    <property type="entry name" value="ADP-L-GLYCERO-D-MANNO-HEPTOSE-6-EPIMERASE"/>
    <property type="match status" value="1"/>
</dbReference>
<evidence type="ECO:0000256" key="2">
    <source>
        <dbReference type="ARBA" id="ARBA00023235"/>
    </source>
</evidence>
<comment type="pathway">
    <text evidence="4">Nucleotide-sugar biosynthesis; ADP-L-glycero-beta-D-manno-heptose biosynthesis; ADP-L-glycero-beta-D-manno-heptose from D-glycero-beta-D-manno-heptose 7-phosphate: step 4/4.</text>
</comment>
<feature type="binding site" evidence="4">
    <location>
        <position position="184"/>
    </location>
    <ligand>
        <name>substrate</name>
    </ligand>
</feature>
<comment type="function">
    <text evidence="4">Catalyzes the interconversion between ADP-D-glycero-beta-D-manno-heptose and ADP-L-glycero-beta-D-manno-heptose via an epimerization at carbon 6 of the heptose.</text>
</comment>
<feature type="binding site" evidence="4">
    <location>
        <position position="53"/>
    </location>
    <ligand>
        <name>NADP(+)</name>
        <dbReference type="ChEBI" id="CHEBI:58349"/>
    </ligand>
</feature>
<keyword evidence="3 4" id="KW-0119">Carbohydrate metabolism</keyword>
<evidence type="ECO:0000313" key="7">
    <source>
        <dbReference type="Proteomes" id="UP000191820"/>
    </source>
</evidence>
<feature type="binding site" evidence="4">
    <location>
        <position position="177"/>
    </location>
    <ligand>
        <name>substrate</name>
    </ligand>
</feature>
<dbReference type="NCBIfam" id="TIGR02197">
    <property type="entry name" value="heptose_epim"/>
    <property type="match status" value="1"/>
</dbReference>
<name>A0ABN4YDN9_9GAMM</name>
<reference evidence="6 7" key="1">
    <citation type="submission" date="2017-03" db="EMBL/GenBank/DDBJ databases">
        <title>Genome sequencing of Shewanella japonica KCTC 22435.</title>
        <authorList>
            <person name="Kim K.M."/>
        </authorList>
    </citation>
    <scope>NUCLEOTIDE SEQUENCE [LARGE SCALE GENOMIC DNA]</scope>
    <source>
        <strain evidence="6 7">KCTC 22435</strain>
    </source>
</reference>
<proteinExistence type="inferred from homology"/>
<feature type="binding site" evidence="4">
    <location>
        <position position="167"/>
    </location>
    <ligand>
        <name>NADP(+)</name>
        <dbReference type="ChEBI" id="CHEBI:58349"/>
    </ligand>
</feature>
<sequence length="317" mass="35525">MIVVTGAAGFIGSNLVKSLNEMGRTDIIAVDDLTDGTQMFNLADCEIADYLDKDAFLASIKAGEFDGKLEVIFHQGACSSTTEWDGKFMMQNNYEYSKVLLHYSQANNVQFIYASSASVYGGSDTFVEKREVEKPLNVYAYSKFLFDQYVRQQDTTAQVAGLRYFNVYGPREQHKGGMASVAFHFNNQIKANGVCRLFAGVDGYEDGQQLRDFVFVEDVVKVNIWLWQNKSVSGVFNCGTGEAQSFNDVANAVIQYHGKGDIEYIPFPDKLKGAYQSYTQADLTLLRSVGCDHVFKTVEQAVPEYLDWLKDQHFIGQ</sequence>
<comment type="similarity">
    <text evidence="4">Belongs to the NAD(P)-dependent epimerase/dehydratase family. HldD subfamily.</text>
</comment>
<feature type="active site" description="Proton acceptor" evidence="4">
    <location>
        <position position="175"/>
    </location>
</feature>
<evidence type="ECO:0000256" key="3">
    <source>
        <dbReference type="ARBA" id="ARBA00023277"/>
    </source>
</evidence>
<dbReference type="CDD" id="cd05248">
    <property type="entry name" value="ADP_GME_SDR_e"/>
    <property type="match status" value="1"/>
</dbReference>
<dbReference type="RefSeq" id="WP_055022875.1">
    <property type="nucleotide sequence ID" value="NZ_CP020472.1"/>
</dbReference>
<evidence type="ECO:0000256" key="1">
    <source>
        <dbReference type="ARBA" id="ARBA00022857"/>
    </source>
</evidence>
<dbReference type="Gene3D" id="3.90.25.10">
    <property type="entry name" value="UDP-galactose 4-epimerase, domain 1"/>
    <property type="match status" value="1"/>
</dbReference>
<dbReference type="HAMAP" id="MF_01601">
    <property type="entry name" value="Heptose_epimerase"/>
    <property type="match status" value="1"/>
</dbReference>
<protein>
    <recommendedName>
        <fullName evidence="4">ADP-L-glycero-D-manno-heptose-6-epimerase</fullName>
        <ecNumber evidence="4">5.1.3.20</ecNumber>
    </recommendedName>
    <alternativeName>
        <fullName evidence="4">ADP-L-glycero-beta-D-manno-heptose-6-epimerase</fullName>
        <shortName evidence="4">ADP-glyceromanno-heptose 6-epimerase</shortName>
        <shortName evidence="4">ADP-hep 6-epimerase</shortName>
        <shortName evidence="4">AGME</shortName>
    </alternativeName>
</protein>
<feature type="binding site" evidence="4">
    <location>
        <begin position="31"/>
        <end position="32"/>
    </location>
    <ligand>
        <name>NADP(+)</name>
        <dbReference type="ChEBI" id="CHEBI:58349"/>
    </ligand>
</feature>